<proteinExistence type="predicted"/>
<evidence type="ECO:0000313" key="2">
    <source>
        <dbReference type="EMBL" id="GAB1320953.1"/>
    </source>
</evidence>
<feature type="transmembrane region" description="Helical" evidence="1">
    <location>
        <begin position="169"/>
        <end position="195"/>
    </location>
</feature>
<feature type="transmembrane region" description="Helical" evidence="1">
    <location>
        <begin position="12"/>
        <end position="32"/>
    </location>
</feature>
<protein>
    <submittedName>
        <fullName evidence="2">SUR7/PalI family-domain-containing protein</fullName>
    </submittedName>
</protein>
<evidence type="ECO:0000313" key="3">
    <source>
        <dbReference type="Proteomes" id="UP001628179"/>
    </source>
</evidence>
<name>A0ABQ0GT86_9PEZI</name>
<evidence type="ECO:0000256" key="1">
    <source>
        <dbReference type="SAM" id="Phobius"/>
    </source>
</evidence>
<feature type="transmembrane region" description="Helical" evidence="1">
    <location>
        <begin position="215"/>
        <end position="237"/>
    </location>
</feature>
<comment type="caution">
    <text evidence="2">The sequence shown here is derived from an EMBL/GenBank/DDBJ whole genome shotgun (WGS) entry which is preliminary data.</text>
</comment>
<dbReference type="RefSeq" id="XP_070922683.1">
    <property type="nucleotide sequence ID" value="XM_071066582.1"/>
</dbReference>
<gene>
    <name evidence="2" type="ORF">MFIFM68171_11163</name>
</gene>
<accession>A0ABQ0GT86</accession>
<feature type="transmembrane region" description="Helical" evidence="1">
    <location>
        <begin position="137"/>
        <end position="157"/>
    </location>
</feature>
<dbReference type="EMBL" id="BAAFSV010000006">
    <property type="protein sequence ID" value="GAB1320953.1"/>
    <property type="molecule type" value="Genomic_DNA"/>
</dbReference>
<reference evidence="2 3" key="1">
    <citation type="submission" date="2024-09" db="EMBL/GenBank/DDBJ databases">
        <title>Itraconazole resistance in Madurella fahalii resulting from another homologue of gene encoding cytochrome P450 14-alpha sterol demethylase (CYP51).</title>
        <authorList>
            <person name="Yoshioka I."/>
            <person name="Fahal A.H."/>
            <person name="Kaneko S."/>
            <person name="Yaguchi T."/>
        </authorList>
    </citation>
    <scope>NUCLEOTIDE SEQUENCE [LARGE SCALE GENOMIC DNA]</scope>
    <source>
        <strain evidence="2 3">IFM 68171</strain>
    </source>
</reference>
<dbReference type="InterPro" id="IPR009571">
    <property type="entry name" value="SUR7/Rim9-like_fungi"/>
</dbReference>
<sequence>MESGRVANMASAVGWAAALGLLLLIPLSTVRLDPNHLSTFEFCTIDASATKVNVGPDGFTGLPDPFDFSRHKQVFVVYLLSYCSGYYKPGTEDVVIDFCSKPRNEIWDLFQVWSLWGVKLRADGNVKFDWLDHGPDWLWIAYIVSISTSGLSLLLSLSRAHRLVRTGRWIVAGVFIAAACAQLGTAIAAQVTYGLLVSKADDDAVSVTPRLGMNVFAVTWVAAICALIAAGLQLWYFKHTASGHTGTVTKEVNSFGFSGGYSEIKDPDVAMRESISPGNTHTSSGRESLVKYEPYRGAGI</sequence>
<keyword evidence="1" id="KW-0472">Membrane</keyword>
<dbReference type="Proteomes" id="UP001628179">
    <property type="component" value="Unassembled WGS sequence"/>
</dbReference>
<keyword evidence="3" id="KW-1185">Reference proteome</keyword>
<dbReference type="Pfam" id="PF06687">
    <property type="entry name" value="SUR7"/>
    <property type="match status" value="1"/>
</dbReference>
<keyword evidence="1" id="KW-0812">Transmembrane</keyword>
<dbReference type="GeneID" id="98181905"/>
<keyword evidence="1" id="KW-1133">Transmembrane helix</keyword>
<organism evidence="2 3">
    <name type="scientific">Madurella fahalii</name>
    <dbReference type="NCBI Taxonomy" id="1157608"/>
    <lineage>
        <taxon>Eukaryota</taxon>
        <taxon>Fungi</taxon>
        <taxon>Dikarya</taxon>
        <taxon>Ascomycota</taxon>
        <taxon>Pezizomycotina</taxon>
        <taxon>Sordariomycetes</taxon>
        <taxon>Sordariomycetidae</taxon>
        <taxon>Sordariales</taxon>
        <taxon>Sordariales incertae sedis</taxon>
        <taxon>Madurella</taxon>
    </lineage>
</organism>